<sequence>MPTAHVPCLIVPTTNKSVWNRDLLNTRRSALQAVIVVRHSEMALTAKRRPVTAEGIEDPAEYDSDWCQSFSPTEAAYQVPCSPHHYFEQLPSSQTQSTQSNKNSLPSPPTSPRLRRKRTCAPINIVTSSHSLSPLRLGSIDEDPEYDFGFSLDLGSESPASASTPDLVSSSDVLREWAGAGIAVPRVPARRRSWRSSSFSRDRIKKVVVNEADRDCAICFEYAWLNGPNGTGRCPHCELPCSLENNTISLASPTDKKRKQPPSPLLLIRSMSNETIPCDSTTDNEASGSTSRGRSRAARHQDPTRPMEEEEASGSGRRRDSPSPVPYASTSPPPFLAESAKDSSRYSIPTPPNSSAPLSRDSFASESSFHLSSDPSVSPSTVQEKGKPHYSIYLTTGALSASPIGPTTTMSSSTASPASTASSSQTSIDTLPSPGPGAEMQGPLSHLATVVAFVYLLYTLMS</sequence>
<dbReference type="EMBL" id="DS547123">
    <property type="protein sequence ID" value="EDR03533.1"/>
    <property type="molecule type" value="Genomic_DNA"/>
</dbReference>
<organism evidence="3">
    <name type="scientific">Laccaria bicolor (strain S238N-H82 / ATCC MYA-4686)</name>
    <name type="common">Bicoloured deceiver</name>
    <name type="synonym">Laccaria laccata var. bicolor</name>
    <dbReference type="NCBI Taxonomy" id="486041"/>
    <lineage>
        <taxon>Eukaryota</taxon>
        <taxon>Fungi</taxon>
        <taxon>Dikarya</taxon>
        <taxon>Basidiomycota</taxon>
        <taxon>Agaricomycotina</taxon>
        <taxon>Agaricomycetes</taxon>
        <taxon>Agaricomycetidae</taxon>
        <taxon>Agaricales</taxon>
        <taxon>Agaricineae</taxon>
        <taxon>Hydnangiaceae</taxon>
        <taxon>Laccaria</taxon>
    </lineage>
</organism>
<reference evidence="2 3" key="1">
    <citation type="journal article" date="2008" name="Nature">
        <title>The genome of Laccaria bicolor provides insights into mycorrhizal symbiosis.</title>
        <authorList>
            <person name="Martin F."/>
            <person name="Aerts A."/>
            <person name="Ahren D."/>
            <person name="Brun A."/>
            <person name="Danchin E.G.J."/>
            <person name="Duchaussoy F."/>
            <person name="Gibon J."/>
            <person name="Kohler A."/>
            <person name="Lindquist E."/>
            <person name="Pereda V."/>
            <person name="Salamov A."/>
            <person name="Shapiro H.J."/>
            <person name="Wuyts J."/>
            <person name="Blaudez D."/>
            <person name="Buee M."/>
            <person name="Brokstein P."/>
            <person name="Canbaeck B."/>
            <person name="Cohen D."/>
            <person name="Courty P.E."/>
            <person name="Coutinho P.M."/>
            <person name="Delaruelle C."/>
            <person name="Detter J.C."/>
            <person name="Deveau A."/>
            <person name="DiFazio S."/>
            <person name="Duplessis S."/>
            <person name="Fraissinet-Tachet L."/>
            <person name="Lucic E."/>
            <person name="Frey-Klett P."/>
            <person name="Fourrey C."/>
            <person name="Feussner I."/>
            <person name="Gay G."/>
            <person name="Grimwood J."/>
            <person name="Hoegger P.J."/>
            <person name="Jain P."/>
            <person name="Kilaru S."/>
            <person name="Labbe J."/>
            <person name="Lin Y.C."/>
            <person name="Legue V."/>
            <person name="Le Tacon F."/>
            <person name="Marmeisse R."/>
            <person name="Melayah D."/>
            <person name="Montanini B."/>
            <person name="Muratet M."/>
            <person name="Nehls U."/>
            <person name="Niculita-Hirzel H."/>
            <person name="Oudot-Le Secq M.P."/>
            <person name="Peter M."/>
            <person name="Quesneville H."/>
            <person name="Rajashekar B."/>
            <person name="Reich M."/>
            <person name="Rouhier N."/>
            <person name="Schmutz J."/>
            <person name="Yin T."/>
            <person name="Chalot M."/>
            <person name="Henrissat B."/>
            <person name="Kuees U."/>
            <person name="Lucas S."/>
            <person name="Van de Peer Y."/>
            <person name="Podila G.K."/>
            <person name="Polle A."/>
            <person name="Pukkila P.J."/>
            <person name="Richardson P.M."/>
            <person name="Rouze P."/>
            <person name="Sanders I.R."/>
            <person name="Stajich J.E."/>
            <person name="Tunlid A."/>
            <person name="Tuskan G."/>
            <person name="Grigoriev I.V."/>
        </authorList>
    </citation>
    <scope>NUCLEOTIDE SEQUENCE [LARGE SCALE GENOMIC DNA]</scope>
    <source>
        <strain evidence="3">S238N-H82 / ATCC MYA-4686</strain>
    </source>
</reference>
<name>B0DP19_LACBS</name>
<dbReference type="InParanoid" id="B0DP19"/>
<feature type="region of interest" description="Disordered" evidence="1">
    <location>
        <begin position="272"/>
        <end position="385"/>
    </location>
</feature>
<feature type="compositionally biased region" description="Low complexity" evidence="1">
    <location>
        <begin position="407"/>
        <end position="427"/>
    </location>
</feature>
<feature type="compositionally biased region" description="Polar residues" evidence="1">
    <location>
        <begin position="374"/>
        <end position="383"/>
    </location>
</feature>
<dbReference type="Proteomes" id="UP000001194">
    <property type="component" value="Unassembled WGS sequence"/>
</dbReference>
<feature type="compositionally biased region" description="Polar residues" evidence="1">
    <location>
        <begin position="272"/>
        <end position="285"/>
    </location>
</feature>
<gene>
    <name evidence="2" type="ORF">LACBIDRAFT_331293</name>
</gene>
<proteinExistence type="predicted"/>
<feature type="compositionally biased region" description="Low complexity" evidence="1">
    <location>
        <begin position="362"/>
        <end position="373"/>
    </location>
</feature>
<accession>B0DP19</accession>
<dbReference type="KEGG" id="lbc:LACBIDRAFT_331293"/>
<dbReference type="RefSeq" id="XP_001885681.1">
    <property type="nucleotide sequence ID" value="XM_001885646.1"/>
</dbReference>
<evidence type="ECO:0000313" key="2">
    <source>
        <dbReference type="EMBL" id="EDR03533.1"/>
    </source>
</evidence>
<keyword evidence="3" id="KW-1185">Reference proteome</keyword>
<evidence type="ECO:0000313" key="3">
    <source>
        <dbReference type="Proteomes" id="UP000001194"/>
    </source>
</evidence>
<protein>
    <submittedName>
        <fullName evidence="2">Predicted protein</fullName>
    </submittedName>
</protein>
<dbReference type="STRING" id="486041.B0DP19"/>
<dbReference type="GeneID" id="6081458"/>
<feature type="region of interest" description="Disordered" evidence="1">
    <location>
        <begin position="87"/>
        <end position="116"/>
    </location>
</feature>
<dbReference type="OrthoDB" id="6270329at2759"/>
<feature type="region of interest" description="Disordered" evidence="1">
    <location>
        <begin position="404"/>
        <end position="440"/>
    </location>
</feature>
<dbReference type="HOGENOM" id="CLU_591923_0_0_1"/>
<evidence type="ECO:0000256" key="1">
    <source>
        <dbReference type="SAM" id="MobiDB-lite"/>
    </source>
</evidence>
<dbReference type="AlphaFoldDB" id="B0DP19"/>